<sequence>MAITGIVTNKGLAEAVKASSNQGWSIFPTRFGISAQDGELSAKRTDTNVTWYDAHITDQTVVSENTIQFVCTIPPQVTETDQHIKEIYLFGENPDEGSEFLLAIGHPSDNVTYFKDGSITLRMHVTLANIQASQVFEFKYTGHRSIEEHNTDATAHQELFGTLTDQIKALGETILVDGQLASGGSMYIDRATGRCKVDSARFYHKGVLYTVPAGEVIIPLSGVMGVGVWLSTDTDTQEKTLKWGTRHQSAGTRYYEIHVVEDGYLKTVVKGEIVQEPVSSAIVRYDRDANGSYVVNGLKATITETDDSSYVIQVSEGKAHIDGTEIKQHKTVEIKEYFDPDTAPVAAERHTFKPDAKGIMGVSLFEQPVATDKPIRVDYTKQQVFRVLRGQFSATRDFVVENPTKIIAVYGDGRQYREGVHFDISGSFIDWSRSGTQAPTMDAHYFIEVQFTKTETVPTNDISAAGFTLQDAVEDSHFLVSYETLLPRKDLVILNRTGQIERVKGKGDTRSLTTPAVPAGALQLAEIRHHWTAGVNPQIEDSGVVALKASELNEMRNHISQLFDMLAVERVERLANSDDPRTTKGMFVDPFISDDYRDGGATQTAMVDAQNQELTLAFDVNTIDTKSISQEDAPQGLACLPYTLKEIVSQNASTGAMKVNPYAAFDPIPPKLTISPAIDNWTVQTNLRTSISRTVIASRQRMRASDFRQRFGSGSVATVTNSRNVSSSTTMRVEDLPNLRSLRVSFDLQGFKPGEAVRNIRFGSKDVTDSVGEYGLPAVDKTLLIGDNRRLDTRPLFEGAQHAILNWERSNPSTNGQVGNESSAWSVSNGHLQYRFNSTSWAMLLSTNTFDNFDVTARFTGLDNDNDRMGIVIARIKVDGKEHTLSAVRNQDKGENDLRWAIIKDYRSADATEISRSKNTDVRNNNGAAWSAFPEGMLVRVRRQGDIIECWTSEAGESELKASSKYLIDLSKDSRLAVFRRPCSWGLGSFSQQNRAEVISHTNHGNLG</sequence>
<dbReference type="AlphaFoldDB" id="A0A8I0T614"/>
<comment type="caution">
    <text evidence="2">The sequence shown here is derived from an EMBL/GenBank/DDBJ whole genome shotgun (WGS) entry which is preliminary data.</text>
</comment>
<dbReference type="RefSeq" id="WP_147390435.1">
    <property type="nucleotide sequence ID" value="NZ_AQHF01000028.1"/>
</dbReference>
<evidence type="ECO:0000259" key="1">
    <source>
        <dbReference type="Pfam" id="PF16075"/>
    </source>
</evidence>
<keyword evidence="3" id="KW-1185">Reference proteome</keyword>
<gene>
    <name evidence="2" type="ORF">PPEP_a4200</name>
</gene>
<dbReference type="Proteomes" id="UP000660708">
    <property type="component" value="Unassembled WGS sequence"/>
</dbReference>
<protein>
    <recommendedName>
        <fullName evidence="1">DUF4815 domain-containing protein</fullName>
    </recommendedName>
</protein>
<reference evidence="2 3" key="1">
    <citation type="submission" date="2015-06" db="EMBL/GenBank/DDBJ databases">
        <title>Genome sequence of Pseudoalteromonas peptidolytica.</title>
        <authorList>
            <person name="Xie B.-B."/>
            <person name="Rong J.-C."/>
            <person name="Qin Q.-L."/>
            <person name="Zhang Y.-Z."/>
        </authorList>
    </citation>
    <scope>NUCLEOTIDE SEQUENCE [LARGE SCALE GENOMIC DNA]</scope>
    <source>
        <strain evidence="2 3">F12-50-A1</strain>
    </source>
</reference>
<dbReference type="EMBL" id="AQHF01000028">
    <property type="protein sequence ID" value="MBE0347838.1"/>
    <property type="molecule type" value="Genomic_DNA"/>
</dbReference>
<name>A0A8I0T614_9GAMM</name>
<dbReference type="Gene3D" id="2.60.120.560">
    <property type="entry name" value="Exo-inulinase, domain 1"/>
    <property type="match status" value="1"/>
</dbReference>
<dbReference type="Pfam" id="PF16075">
    <property type="entry name" value="DUF4815"/>
    <property type="match status" value="1"/>
</dbReference>
<accession>A0A8I0T614</accession>
<evidence type="ECO:0000313" key="2">
    <source>
        <dbReference type="EMBL" id="MBE0347838.1"/>
    </source>
</evidence>
<dbReference type="InterPro" id="IPR032096">
    <property type="entry name" value="DUF4815"/>
</dbReference>
<evidence type="ECO:0000313" key="3">
    <source>
        <dbReference type="Proteomes" id="UP000660708"/>
    </source>
</evidence>
<proteinExistence type="predicted"/>
<organism evidence="2 3">
    <name type="scientific">Pseudoalteromonas peptidolytica F12-50-A1</name>
    <dbReference type="NCBI Taxonomy" id="1315280"/>
    <lineage>
        <taxon>Bacteria</taxon>
        <taxon>Pseudomonadati</taxon>
        <taxon>Pseudomonadota</taxon>
        <taxon>Gammaproteobacteria</taxon>
        <taxon>Alteromonadales</taxon>
        <taxon>Pseudoalteromonadaceae</taxon>
        <taxon>Pseudoalteromonas</taxon>
    </lineage>
</organism>
<feature type="domain" description="DUF4815" evidence="1">
    <location>
        <begin position="238"/>
        <end position="686"/>
    </location>
</feature>